<keyword evidence="6" id="KW-1185">Reference proteome</keyword>
<dbReference type="EMBL" id="JAVDPF010000021">
    <property type="protein sequence ID" value="KAL1873679.1"/>
    <property type="molecule type" value="Genomic_DNA"/>
</dbReference>
<name>A0ABR3XDH7_9EURO</name>
<feature type="compositionally biased region" description="Low complexity" evidence="3">
    <location>
        <begin position="588"/>
        <end position="599"/>
    </location>
</feature>
<accession>A0ABR3XDH7</accession>
<dbReference type="InterPro" id="IPR004507">
    <property type="entry name" value="UbiX-like"/>
</dbReference>
<dbReference type="CDD" id="cd12148">
    <property type="entry name" value="fungal_TF_MHR"/>
    <property type="match status" value="1"/>
</dbReference>
<feature type="coiled-coil region" evidence="2">
    <location>
        <begin position="33"/>
        <end position="60"/>
    </location>
</feature>
<evidence type="ECO:0000256" key="1">
    <source>
        <dbReference type="ARBA" id="ARBA00023242"/>
    </source>
</evidence>
<feature type="domain" description="Xylanolytic transcriptional activator regulatory" evidence="4">
    <location>
        <begin position="299"/>
        <end position="377"/>
    </location>
</feature>
<feature type="region of interest" description="Disordered" evidence="3">
    <location>
        <begin position="580"/>
        <end position="599"/>
    </location>
</feature>
<evidence type="ECO:0000313" key="6">
    <source>
        <dbReference type="Proteomes" id="UP001583193"/>
    </source>
</evidence>
<feature type="region of interest" description="Disordered" evidence="3">
    <location>
        <begin position="64"/>
        <end position="86"/>
    </location>
</feature>
<evidence type="ECO:0000313" key="5">
    <source>
        <dbReference type="EMBL" id="KAL1873679.1"/>
    </source>
</evidence>
<dbReference type="Proteomes" id="UP001583193">
    <property type="component" value="Unassembled WGS sequence"/>
</dbReference>
<sequence length="599" mass="66873">MLSPGTEYLSTINGPSDGDASVGLGAHVSESVLMQIQSGINSLSSRLQRMEDQIMSLKSELLRQGSHMRRPTDARSPTSASTSAASTCRTWLAGERASFSKSPGRQFVEDTTGATIFVGNHSDPPVILGCRQPSNGDILDASIFDQLAPKTYPFSNIWRPDIKLSEICQALPDDADTLRYIEVYKNIVHPFFPAVVTLDTFETSLFTFLERRPALGNDSDFKQNIDPSWLSLLFAVLACGVQFSDDQIKERDPRSKVFICCSFQCLRSANMFFTTNMDQVQAMVLVGHYLRNNLDANSAWILMGSTIRLAQSIGLHDDSVVVEPPLSANAPTQYQRQRLWWILVWQDTFLSLTYDRPPNLMGRRCSIPHAPESGPGRSYAESIFHVCDIVLNETLEKISADNDEDILQTALRCKHKLEDIIPDAAPHMIDKAYCKTLHQHLERLALTVHVGYAISRVCRLYLETAGEDTLGNNSLFLDYAGRAAHVVECFLDMRRLSAHVCRSWAFVHNAVSCAIMLKSVMTRDLLQDRSAHFRALIDRLIAILEKDEKESSWLDDDTNVRHFGPHTRALTALKETYLKGSGEKERGSSSSVPTVVPSI</sequence>
<evidence type="ECO:0000256" key="3">
    <source>
        <dbReference type="SAM" id="MobiDB-lite"/>
    </source>
</evidence>
<evidence type="ECO:0000256" key="2">
    <source>
        <dbReference type="SAM" id="Coils"/>
    </source>
</evidence>
<evidence type="ECO:0000259" key="4">
    <source>
        <dbReference type="SMART" id="SM00906"/>
    </source>
</evidence>
<gene>
    <name evidence="5" type="ORF">Plec18167_006196</name>
</gene>
<keyword evidence="2" id="KW-0175">Coiled coil</keyword>
<dbReference type="PANTHER" id="PTHR43374:SF5">
    <property type="entry name" value="ZN(II)2CYS6 TRANSCRIPTION FACTOR (EUROFUNG)"/>
    <property type="match status" value="1"/>
</dbReference>
<dbReference type="PANTHER" id="PTHR43374">
    <property type="entry name" value="FLAVIN PRENYLTRANSFERASE"/>
    <property type="match status" value="1"/>
</dbReference>
<dbReference type="InterPro" id="IPR007219">
    <property type="entry name" value="XnlR_reg_dom"/>
</dbReference>
<keyword evidence="1" id="KW-0539">Nucleus</keyword>
<protein>
    <recommendedName>
        <fullName evidence="4">Xylanolytic transcriptional activator regulatory domain-containing protein</fullName>
    </recommendedName>
</protein>
<reference evidence="5 6" key="1">
    <citation type="journal article" date="2024" name="IMA Fungus">
        <title>IMA Genome - F19 : A genome assembly and annotation guide to empower mycologists, including annotated draft genome sequences of Ceratocystis pirilliformis, Diaporthe australafricana, Fusarium ophioides, Paecilomyces lecythidis, and Sporothrix stenoceras.</title>
        <authorList>
            <person name="Aylward J."/>
            <person name="Wilson A.M."/>
            <person name="Visagie C.M."/>
            <person name="Spraker J."/>
            <person name="Barnes I."/>
            <person name="Buitendag C."/>
            <person name="Ceriani C."/>
            <person name="Del Mar Angel L."/>
            <person name="du Plessis D."/>
            <person name="Fuchs T."/>
            <person name="Gasser K."/>
            <person name="Kramer D."/>
            <person name="Li W."/>
            <person name="Munsamy K."/>
            <person name="Piso A."/>
            <person name="Price J.L."/>
            <person name="Sonnekus B."/>
            <person name="Thomas C."/>
            <person name="van der Nest A."/>
            <person name="van Dijk A."/>
            <person name="van Heerden A."/>
            <person name="van Vuuren N."/>
            <person name="Yilmaz N."/>
            <person name="Duong T.A."/>
            <person name="van der Merwe N.A."/>
            <person name="Wingfield M.J."/>
            <person name="Wingfield B.D."/>
        </authorList>
    </citation>
    <scope>NUCLEOTIDE SEQUENCE [LARGE SCALE GENOMIC DNA]</scope>
    <source>
        <strain evidence="5 6">CMW 18167</strain>
    </source>
</reference>
<dbReference type="SMART" id="SM00906">
    <property type="entry name" value="Fungal_trans"/>
    <property type="match status" value="1"/>
</dbReference>
<feature type="compositionally biased region" description="Low complexity" evidence="3">
    <location>
        <begin position="74"/>
        <end position="86"/>
    </location>
</feature>
<dbReference type="Pfam" id="PF04082">
    <property type="entry name" value="Fungal_trans"/>
    <property type="match status" value="1"/>
</dbReference>
<comment type="caution">
    <text evidence="5">The sequence shown here is derived from an EMBL/GenBank/DDBJ whole genome shotgun (WGS) entry which is preliminary data.</text>
</comment>
<organism evidence="5 6">
    <name type="scientific">Paecilomyces lecythidis</name>
    <dbReference type="NCBI Taxonomy" id="3004212"/>
    <lineage>
        <taxon>Eukaryota</taxon>
        <taxon>Fungi</taxon>
        <taxon>Dikarya</taxon>
        <taxon>Ascomycota</taxon>
        <taxon>Pezizomycotina</taxon>
        <taxon>Eurotiomycetes</taxon>
        <taxon>Eurotiomycetidae</taxon>
        <taxon>Eurotiales</taxon>
        <taxon>Thermoascaceae</taxon>
        <taxon>Paecilomyces</taxon>
    </lineage>
</organism>
<proteinExistence type="predicted"/>